<dbReference type="HAMAP" id="MF_00634">
    <property type="entry name" value="UPF0235"/>
    <property type="match status" value="1"/>
</dbReference>
<organism evidence="3 4">
    <name type="scientific">Candidatus Methylomirabilis lanthanidiphila</name>
    <dbReference type="NCBI Taxonomy" id="2211376"/>
    <lineage>
        <taxon>Bacteria</taxon>
        <taxon>Candidatus Methylomirabilota</taxon>
        <taxon>Candidatus Methylomirabilia</taxon>
        <taxon>Candidatus Methylomirabilales</taxon>
        <taxon>Candidatus Methylomirabilaceae</taxon>
        <taxon>Candidatus Methylomirabilis</taxon>
    </lineage>
</organism>
<dbReference type="SMART" id="SM01152">
    <property type="entry name" value="DUF167"/>
    <property type="match status" value="1"/>
</dbReference>
<accession>A0A564ZK95</accession>
<dbReference type="NCBIfam" id="TIGR00251">
    <property type="entry name" value="DUF167 family protein"/>
    <property type="match status" value="1"/>
</dbReference>
<dbReference type="Pfam" id="PF02594">
    <property type="entry name" value="DUF167"/>
    <property type="match status" value="1"/>
</dbReference>
<protein>
    <recommendedName>
        <fullName evidence="2">UPF0235 protein MELA_02145</fullName>
    </recommendedName>
</protein>
<evidence type="ECO:0000256" key="1">
    <source>
        <dbReference type="ARBA" id="ARBA00010364"/>
    </source>
</evidence>
<dbReference type="GO" id="GO:0005737">
    <property type="term" value="C:cytoplasm"/>
    <property type="evidence" value="ECO:0007669"/>
    <property type="project" value="TreeGrafter"/>
</dbReference>
<reference evidence="3 4" key="1">
    <citation type="submission" date="2019-07" db="EMBL/GenBank/DDBJ databases">
        <authorList>
            <person name="Cremers G."/>
        </authorList>
    </citation>
    <scope>NUCLEOTIDE SEQUENCE [LARGE SCALE GENOMIC DNA]</scope>
</reference>
<dbReference type="Proteomes" id="UP000334340">
    <property type="component" value="Unassembled WGS sequence"/>
</dbReference>
<dbReference type="AlphaFoldDB" id="A0A564ZK95"/>
<dbReference type="InterPro" id="IPR003746">
    <property type="entry name" value="DUF167"/>
</dbReference>
<evidence type="ECO:0000313" key="4">
    <source>
        <dbReference type="Proteomes" id="UP000334340"/>
    </source>
</evidence>
<dbReference type="PANTHER" id="PTHR13420">
    <property type="entry name" value="UPF0235 PROTEIN C15ORF40"/>
    <property type="match status" value="1"/>
</dbReference>
<keyword evidence="4" id="KW-1185">Reference proteome</keyword>
<evidence type="ECO:0000256" key="2">
    <source>
        <dbReference type="HAMAP-Rule" id="MF_00634"/>
    </source>
</evidence>
<dbReference type="SUPFAM" id="SSF69786">
    <property type="entry name" value="YggU-like"/>
    <property type="match status" value="1"/>
</dbReference>
<dbReference type="EMBL" id="CABIKM010000033">
    <property type="protein sequence ID" value="VUZ85760.1"/>
    <property type="molecule type" value="Genomic_DNA"/>
</dbReference>
<dbReference type="Gene3D" id="3.30.1200.10">
    <property type="entry name" value="YggU-like"/>
    <property type="match status" value="1"/>
</dbReference>
<gene>
    <name evidence="3" type="ORF">MELA_02145</name>
</gene>
<comment type="similarity">
    <text evidence="1 2">Belongs to the UPF0235 family.</text>
</comment>
<proteinExistence type="inferred from homology"/>
<dbReference type="PANTHER" id="PTHR13420:SF7">
    <property type="entry name" value="UPF0235 PROTEIN C15ORF40"/>
    <property type="match status" value="1"/>
</dbReference>
<dbReference type="InterPro" id="IPR036591">
    <property type="entry name" value="YggU-like_sf"/>
</dbReference>
<evidence type="ECO:0000313" key="3">
    <source>
        <dbReference type="EMBL" id="VUZ85760.1"/>
    </source>
</evidence>
<name>A0A564ZK95_9BACT</name>
<sequence length="102" mass="10977">MIAVRQAGATASFRVRLQPKASRDAIMGETDGALRLRVSAPPVEGRANEACLRLLAKALDLPVSRLEIVAGQQARVKTIQVADASADLLRTALSNLLEHLHR</sequence>